<dbReference type="PROSITE" id="PS50801">
    <property type="entry name" value="STAS"/>
    <property type="match status" value="1"/>
</dbReference>
<feature type="domain" description="STAS" evidence="2">
    <location>
        <begin position="117"/>
        <end position="197"/>
    </location>
</feature>
<dbReference type="Gene3D" id="3.30.750.24">
    <property type="entry name" value="STAS domain"/>
    <property type="match status" value="1"/>
</dbReference>
<sequence>MPSLKKFSLFESEITASNFNTTPYSISYDDILMEIDCENQKHIISANTEFVINGEKCYYSQIKTNDLISFNNEFIIFSQEYNRDENSPFIGKIKTDQGKIMVFKLPRKTSRRAYIDILKTIDDYPQEKNIYIECNSIQYMDSESISSMIDLIRKMEQEKRSIFFYNPGDKFNTYLKLANIMKLVPVKISENNSIDDFIKNRVSYGFKQSQNRYVVTDNFTNYIVEPETVISIGRLNKSCDICLTDERVSRIHALIVNTSNSLYVIDCLSTNFTYINGWKTPAYCLNKLKVNDIVVFGKNMHFKIKQI</sequence>
<dbReference type="Proteomes" id="UP000663720">
    <property type="component" value="Chromosome"/>
</dbReference>
<dbReference type="InterPro" id="IPR008984">
    <property type="entry name" value="SMAD_FHA_dom_sf"/>
</dbReference>
<keyword evidence="4" id="KW-1185">Reference proteome</keyword>
<dbReference type="AlphaFoldDB" id="A0A975BBC3"/>
<dbReference type="InterPro" id="IPR002645">
    <property type="entry name" value="STAS_dom"/>
</dbReference>
<feature type="domain" description="FHA" evidence="1">
    <location>
        <begin position="230"/>
        <end position="280"/>
    </location>
</feature>
<dbReference type="SUPFAM" id="SSF52091">
    <property type="entry name" value="SpoIIaa-like"/>
    <property type="match status" value="1"/>
</dbReference>
<dbReference type="KEGG" id="dli:dnl_48960"/>
<name>A0A975BBC3_9BACT</name>
<organism evidence="3 4">
    <name type="scientific">Desulfonema limicola</name>
    <dbReference type="NCBI Taxonomy" id="45656"/>
    <lineage>
        <taxon>Bacteria</taxon>
        <taxon>Pseudomonadati</taxon>
        <taxon>Thermodesulfobacteriota</taxon>
        <taxon>Desulfobacteria</taxon>
        <taxon>Desulfobacterales</taxon>
        <taxon>Desulfococcaceae</taxon>
        <taxon>Desulfonema</taxon>
    </lineage>
</organism>
<dbReference type="CDD" id="cd00060">
    <property type="entry name" value="FHA"/>
    <property type="match status" value="1"/>
</dbReference>
<accession>A0A975BBC3</accession>
<proteinExistence type="predicted"/>
<evidence type="ECO:0000313" key="4">
    <source>
        <dbReference type="Proteomes" id="UP000663720"/>
    </source>
</evidence>
<dbReference type="EMBL" id="CP061799">
    <property type="protein sequence ID" value="QTA82519.1"/>
    <property type="molecule type" value="Genomic_DNA"/>
</dbReference>
<dbReference type="InterPro" id="IPR036513">
    <property type="entry name" value="STAS_dom_sf"/>
</dbReference>
<dbReference type="Gene3D" id="2.60.200.20">
    <property type="match status" value="1"/>
</dbReference>
<evidence type="ECO:0000313" key="3">
    <source>
        <dbReference type="EMBL" id="QTA82519.1"/>
    </source>
</evidence>
<dbReference type="SUPFAM" id="SSF49879">
    <property type="entry name" value="SMAD/FHA domain"/>
    <property type="match status" value="1"/>
</dbReference>
<evidence type="ECO:0000259" key="1">
    <source>
        <dbReference type="PROSITE" id="PS50006"/>
    </source>
</evidence>
<dbReference type="PROSITE" id="PS50006">
    <property type="entry name" value="FHA_DOMAIN"/>
    <property type="match status" value="1"/>
</dbReference>
<dbReference type="InterPro" id="IPR000253">
    <property type="entry name" value="FHA_dom"/>
</dbReference>
<evidence type="ECO:0000259" key="2">
    <source>
        <dbReference type="PROSITE" id="PS50801"/>
    </source>
</evidence>
<protein>
    <submittedName>
        <fullName evidence="3">STAS and FHA domains-containing protein</fullName>
    </submittedName>
</protein>
<dbReference type="SMART" id="SM00240">
    <property type="entry name" value="FHA"/>
    <property type="match status" value="1"/>
</dbReference>
<gene>
    <name evidence="3" type="ORF">dnl_48960</name>
</gene>
<dbReference type="Pfam" id="PF00498">
    <property type="entry name" value="FHA"/>
    <property type="match status" value="1"/>
</dbReference>
<reference evidence="3" key="1">
    <citation type="journal article" date="2021" name="Microb. Physiol.">
        <title>Proteogenomic Insights into the Physiology of Marine, Sulfate-Reducing, Filamentous Desulfonema limicola and Desulfonema magnum.</title>
        <authorList>
            <person name="Schnaars V."/>
            <person name="Wohlbrand L."/>
            <person name="Scheve S."/>
            <person name="Hinrichs C."/>
            <person name="Reinhardt R."/>
            <person name="Rabus R."/>
        </authorList>
    </citation>
    <scope>NUCLEOTIDE SEQUENCE</scope>
    <source>
        <strain evidence="3">5ac10</strain>
    </source>
</reference>
<dbReference type="RefSeq" id="WP_207688439.1">
    <property type="nucleotide sequence ID" value="NZ_CP061799.1"/>
</dbReference>